<organism evidence="1">
    <name type="scientific">Rhizophora mucronata</name>
    <name type="common">Asiatic mangrove</name>
    <dbReference type="NCBI Taxonomy" id="61149"/>
    <lineage>
        <taxon>Eukaryota</taxon>
        <taxon>Viridiplantae</taxon>
        <taxon>Streptophyta</taxon>
        <taxon>Embryophyta</taxon>
        <taxon>Tracheophyta</taxon>
        <taxon>Spermatophyta</taxon>
        <taxon>Magnoliopsida</taxon>
        <taxon>eudicotyledons</taxon>
        <taxon>Gunneridae</taxon>
        <taxon>Pentapetalae</taxon>
        <taxon>rosids</taxon>
        <taxon>fabids</taxon>
        <taxon>Malpighiales</taxon>
        <taxon>Rhizophoraceae</taxon>
        <taxon>Rhizophora</taxon>
    </lineage>
</organism>
<evidence type="ECO:0000313" key="1">
    <source>
        <dbReference type="EMBL" id="MBW80966.1"/>
    </source>
</evidence>
<accession>A0A2P2IIB7</accession>
<dbReference type="EMBL" id="GGEC01000483">
    <property type="protein sequence ID" value="MBW80966.1"/>
    <property type="molecule type" value="Transcribed_RNA"/>
</dbReference>
<dbReference type="AlphaFoldDB" id="A0A2P2IIB7"/>
<proteinExistence type="predicted"/>
<reference evidence="1" key="1">
    <citation type="submission" date="2018-02" db="EMBL/GenBank/DDBJ databases">
        <title>Rhizophora mucronata_Transcriptome.</title>
        <authorList>
            <person name="Meera S.P."/>
            <person name="Sreeshan A."/>
            <person name="Augustine A."/>
        </authorList>
    </citation>
    <scope>NUCLEOTIDE SEQUENCE</scope>
    <source>
        <tissue evidence="1">Leaf</tissue>
    </source>
</reference>
<sequence>MHMFLNRSLKVNFEWLML</sequence>
<protein>
    <submittedName>
        <fullName evidence="1">Uncharacterized protein</fullName>
    </submittedName>
</protein>
<name>A0A2P2IIB7_RHIMU</name>